<dbReference type="SUPFAM" id="SSF46785">
    <property type="entry name" value="Winged helix' DNA-binding domain"/>
    <property type="match status" value="1"/>
</dbReference>
<dbReference type="PRINTS" id="PR00035">
    <property type="entry name" value="HTHGNTR"/>
</dbReference>
<keyword evidence="3" id="KW-0804">Transcription</keyword>
<gene>
    <name evidence="5" type="ORF">BXT84_07585</name>
</gene>
<keyword evidence="1" id="KW-0805">Transcription regulation</keyword>
<feature type="domain" description="HTH gntR-type" evidence="4">
    <location>
        <begin position="6"/>
        <end position="74"/>
    </location>
</feature>
<proteinExistence type="predicted"/>
<keyword evidence="6" id="KW-1185">Reference proteome</keyword>
<dbReference type="PROSITE" id="PS50949">
    <property type="entry name" value="HTH_GNTR"/>
    <property type="match status" value="1"/>
</dbReference>
<dbReference type="InterPro" id="IPR028978">
    <property type="entry name" value="Chorismate_lyase_/UTRA_dom_sf"/>
</dbReference>
<evidence type="ECO:0000313" key="6">
    <source>
        <dbReference type="Proteomes" id="UP000325292"/>
    </source>
</evidence>
<dbReference type="PANTHER" id="PTHR44846:SF17">
    <property type="entry name" value="GNTR-FAMILY TRANSCRIPTIONAL REGULATOR"/>
    <property type="match status" value="1"/>
</dbReference>
<dbReference type="SMART" id="SM00345">
    <property type="entry name" value="HTH_GNTR"/>
    <property type="match status" value="1"/>
</dbReference>
<dbReference type="Pfam" id="PF07702">
    <property type="entry name" value="UTRA"/>
    <property type="match status" value="1"/>
</dbReference>
<evidence type="ECO:0000256" key="3">
    <source>
        <dbReference type="ARBA" id="ARBA00023163"/>
    </source>
</evidence>
<dbReference type="Proteomes" id="UP000325292">
    <property type="component" value="Chromosome"/>
</dbReference>
<evidence type="ECO:0000256" key="2">
    <source>
        <dbReference type="ARBA" id="ARBA00023125"/>
    </source>
</evidence>
<dbReference type="SUPFAM" id="SSF64288">
    <property type="entry name" value="Chorismate lyase-like"/>
    <property type="match status" value="1"/>
</dbReference>
<dbReference type="InterPro" id="IPR036388">
    <property type="entry name" value="WH-like_DNA-bd_sf"/>
</dbReference>
<organism evidence="5 6">
    <name type="scientific">Sulfobacillus thermotolerans</name>
    <dbReference type="NCBI Taxonomy" id="338644"/>
    <lineage>
        <taxon>Bacteria</taxon>
        <taxon>Bacillati</taxon>
        <taxon>Bacillota</taxon>
        <taxon>Clostridia</taxon>
        <taxon>Eubacteriales</taxon>
        <taxon>Clostridiales Family XVII. Incertae Sedis</taxon>
        <taxon>Sulfobacillus</taxon>
    </lineage>
</organism>
<dbReference type="Gene3D" id="3.40.1410.10">
    <property type="entry name" value="Chorismate lyase-like"/>
    <property type="match status" value="1"/>
</dbReference>
<dbReference type="CDD" id="cd07377">
    <property type="entry name" value="WHTH_GntR"/>
    <property type="match status" value="1"/>
</dbReference>
<dbReference type="Gene3D" id="1.10.10.10">
    <property type="entry name" value="Winged helix-like DNA-binding domain superfamily/Winged helix DNA-binding domain"/>
    <property type="match status" value="1"/>
</dbReference>
<evidence type="ECO:0000313" key="5">
    <source>
        <dbReference type="EMBL" id="AUW93819.1"/>
    </source>
</evidence>
<dbReference type="InterPro" id="IPR050679">
    <property type="entry name" value="Bact_HTH_transcr_reg"/>
</dbReference>
<keyword evidence="2" id="KW-0238">DNA-binding</keyword>
<evidence type="ECO:0000256" key="1">
    <source>
        <dbReference type="ARBA" id="ARBA00023015"/>
    </source>
</evidence>
<accession>A0ABN5H1S8</accession>
<dbReference type="InterPro" id="IPR036390">
    <property type="entry name" value="WH_DNA-bd_sf"/>
</dbReference>
<dbReference type="SMART" id="SM00866">
    <property type="entry name" value="UTRA"/>
    <property type="match status" value="1"/>
</dbReference>
<dbReference type="Pfam" id="PF00392">
    <property type="entry name" value="GntR"/>
    <property type="match status" value="1"/>
</dbReference>
<sequence>MQPNRLPLPRQVEARIKERIISGECRAGEQLPSEEELAHEYGVSRATVREAVSSLALQGYLIKRRGVGTFVGQPDAISGGLESLISITEWIRQSGREPGTTFVEIDRRPPTAHERELFAPWKTEEVAEIHRVRTASQIPVLYCIDVIPGEFAPTKGSELDESLLTFLEKRWGQVIIFAQTEIDVVTASKPMADHLKVPRATPLLCLRQAHYNQHSTVLLWSQDHFLPGHFRFDVRRHRQ</sequence>
<dbReference type="EMBL" id="CP019454">
    <property type="protein sequence ID" value="AUW93819.1"/>
    <property type="molecule type" value="Genomic_DNA"/>
</dbReference>
<dbReference type="InterPro" id="IPR011663">
    <property type="entry name" value="UTRA"/>
</dbReference>
<protein>
    <submittedName>
        <fullName evidence="5">GntR family transcriptional regulator</fullName>
    </submittedName>
</protein>
<reference evidence="5 6" key="1">
    <citation type="journal article" date="2019" name="Sci. Rep.">
        <title>Sulfobacillus thermotolerans: new insights into resistance and metabolic capacities of acidophilic chemolithotrophs.</title>
        <authorList>
            <person name="Panyushkina A.E."/>
            <person name="Babenko V.V."/>
            <person name="Nikitina A.S."/>
            <person name="Selezneva O.V."/>
            <person name="Tsaplina I.A."/>
            <person name="Letarova M.A."/>
            <person name="Kostryukova E.S."/>
            <person name="Letarov A.V."/>
        </authorList>
    </citation>
    <scope>NUCLEOTIDE SEQUENCE [LARGE SCALE GENOMIC DNA]</scope>
    <source>
        <strain evidence="5 6">Kr1</strain>
    </source>
</reference>
<evidence type="ECO:0000259" key="4">
    <source>
        <dbReference type="PROSITE" id="PS50949"/>
    </source>
</evidence>
<name>A0ABN5H1S8_9FIRM</name>
<dbReference type="InterPro" id="IPR000524">
    <property type="entry name" value="Tscrpt_reg_HTH_GntR"/>
</dbReference>
<dbReference type="PANTHER" id="PTHR44846">
    <property type="entry name" value="MANNOSYL-D-GLYCERATE TRANSPORT/METABOLISM SYSTEM REPRESSOR MNGR-RELATED"/>
    <property type="match status" value="1"/>
</dbReference>